<dbReference type="AlphaFoldDB" id="A0AAQ3L6A7"/>
<dbReference type="EMBL" id="CP136920">
    <property type="protein sequence ID" value="WOO40289.1"/>
    <property type="molecule type" value="Genomic_DNA"/>
</dbReference>
<keyword evidence="2" id="KW-1185">Reference proteome</keyword>
<name>A0AAQ3L6A7_9BACT</name>
<dbReference type="RefSeq" id="WP_317832463.1">
    <property type="nucleotide sequence ID" value="NZ_CP136920.1"/>
</dbReference>
<dbReference type="KEGG" id="puo:RZN69_16845"/>
<dbReference type="Proteomes" id="UP001304300">
    <property type="component" value="Chromosome"/>
</dbReference>
<sequence>MQDQVYAGKEMIDDSGSYAFWVGDEGVKARFNQPELVSKFPSLAKQSFNLSAPERWSIESIDDDNDPFSPSAFEVNFDAAHSQLEDILYSSEAGMVASSTESQDILDSAFRKRFHDLSLSSLGLLTNARDGGLKQDLSLAFEMDEVEFDSHTDFSFGTGGPLSLYTTTNPDNQPVKHLWVHESMDAIEDGPAYYKGPTWHLLRDYYNLYYEVDNPTVEPTLIARNVLPLPARGSNNLAIPRLYDNGQNSYNTGIGANNTPLLRPRTLKVAPVVARVQLVLSVTAVPVDVSSVIKPMPIAGENYYKLRIILDPVVTLYNPYTVNLWFQGVTINVNKIVSSLQWELNGEKSNVFSLEEIFGISFPGFDLQNNRDFNLIDKGIATMSIGAPEGVTLAPGELVVYSPGNESPEPFFSEIDAAKGWPLKGGFYVDSLDPDPSIRDANWNDPGIHKRDYKEHELEAGDPAREDDNVTSIVIGTASDQIAFDFEVGNEAPRWVSLLGDRVSDRYRTAGKQMAVEAFLVEKGAYSHRFETDKTFVADRLQLYSRLRSNLDFGDLETTGNIGRRPEDGVFRFSDLVGVKKALGQIDMRLKTEDDVLRPYPMFALSSMNAFTTNPESAWNKIYGVINPPYAVIREPLQDVRLALALEPDSLRGFWGPTRDFSSKSTNFVTGTDIPKAPLVSLGQLQHLDIAIYGYEPSHAIGNSFASPWVNLDQVELPDRANIDISFLTNNALWDGYYFSTITPQDAAVFTGNKRRLEEVINDFTGASLSTGAESVIHLPNPRIEYINDSATGLRNAILEADGSINRNAHRESAGYLGVKGAFNVNSTSVEAWKALFSSLGEGRLAKLDSSGSFVAGENTTNNRISRYAVPLGDPGDKWAGYSALSDEEITRLAEETVKQVKLRGPFFSMAHFVNRKITSDSALSKAGALQTAINEANINGDSLEVIASQIDNFYPESIAANVTTDTGAAGFLTQADLLSQLAPFLNVRSDTFTIRAYGESIDQLTDRVIGRAWCEAIVQRVPEYIEPDIDDTSSKPYDESGNPVLNSSVNQDFGRQYRIIAFRWLNKDEV</sequence>
<accession>A0AAQ3L6A7</accession>
<protein>
    <submittedName>
        <fullName evidence="1">Uncharacterized protein</fullName>
    </submittedName>
</protein>
<proteinExistence type="predicted"/>
<organism evidence="1 2">
    <name type="scientific">Rubellicoccus peritrichatus</name>
    <dbReference type="NCBI Taxonomy" id="3080537"/>
    <lineage>
        <taxon>Bacteria</taxon>
        <taxon>Pseudomonadati</taxon>
        <taxon>Verrucomicrobiota</taxon>
        <taxon>Opitutia</taxon>
        <taxon>Puniceicoccales</taxon>
        <taxon>Cerasicoccaceae</taxon>
        <taxon>Rubellicoccus</taxon>
    </lineage>
</organism>
<gene>
    <name evidence="1" type="ORF">RZN69_16845</name>
</gene>
<evidence type="ECO:0000313" key="2">
    <source>
        <dbReference type="Proteomes" id="UP001304300"/>
    </source>
</evidence>
<reference evidence="1 2" key="1">
    <citation type="submission" date="2023-10" db="EMBL/GenBank/DDBJ databases">
        <title>Rubellicoccus peritrichatus gen. nov., sp. nov., isolated from an algae of coral reef tank.</title>
        <authorList>
            <person name="Luo J."/>
        </authorList>
    </citation>
    <scope>NUCLEOTIDE SEQUENCE [LARGE SCALE GENOMIC DNA]</scope>
    <source>
        <strain evidence="1 2">CR14</strain>
    </source>
</reference>
<evidence type="ECO:0000313" key="1">
    <source>
        <dbReference type="EMBL" id="WOO40289.1"/>
    </source>
</evidence>